<dbReference type="AlphaFoldDB" id="A0A7W7VP67"/>
<accession>A0A7W7VP67</accession>
<evidence type="ECO:0008006" key="3">
    <source>
        <dbReference type="Google" id="ProtNLM"/>
    </source>
</evidence>
<keyword evidence="2" id="KW-1185">Reference proteome</keyword>
<proteinExistence type="predicted"/>
<comment type="caution">
    <text evidence="1">The sequence shown here is derived from an EMBL/GenBank/DDBJ whole genome shotgun (WGS) entry which is preliminary data.</text>
</comment>
<gene>
    <name evidence="1" type="ORF">FHS44_004058</name>
</gene>
<sequence length="378" mass="42238">MPRIRARLPERESLIRMIKNWEAGKHRPKDPYPVLYCRVFGTDESALFSDDDDTPAQLDEETEALELARRVAASDVGGETLDRLEEVVDDLATAYQGTSPVELLGRIRQHLTYVSHLVDAKKTFVEHRRLLAAGGWLSLLASTCHIDLRQFEAAATWLRTATQLARHAEHPEIEAWCLETEAWQAVTTADYRRALTLARGAQALAPRRSSAFIQATAQEGRIWARLGSGPETRDALNRVAQLVSPLSMPDRPEHHYRYDPSKSEAYVATTLSWLGGPAAVPYTWQVVARMEADVPFRPRRAVSTRLDLALALLTADQPDEAGRLVLEAMTSGVLVPSNHWRANEVITTLETRGLPEAPDLREAYRALPSLGADDARRR</sequence>
<reference evidence="1 2" key="1">
    <citation type="submission" date="2020-08" db="EMBL/GenBank/DDBJ databases">
        <title>Genomic Encyclopedia of Type Strains, Phase III (KMG-III): the genomes of soil and plant-associated and newly described type strains.</title>
        <authorList>
            <person name="Whitman W."/>
        </authorList>
    </citation>
    <scope>NUCLEOTIDE SEQUENCE [LARGE SCALE GENOMIC DNA]</scope>
    <source>
        <strain evidence="1 2">CECT 8840</strain>
    </source>
</reference>
<dbReference type="SUPFAM" id="SSF48452">
    <property type="entry name" value="TPR-like"/>
    <property type="match status" value="1"/>
</dbReference>
<dbReference type="InterPro" id="IPR011990">
    <property type="entry name" value="TPR-like_helical_dom_sf"/>
</dbReference>
<evidence type="ECO:0000313" key="1">
    <source>
        <dbReference type="EMBL" id="MBB4916950.1"/>
    </source>
</evidence>
<dbReference type="EMBL" id="JACHJP010000004">
    <property type="protein sequence ID" value="MBB4916950.1"/>
    <property type="molecule type" value="Genomic_DNA"/>
</dbReference>
<organism evidence="1 2">
    <name type="scientific">Streptosporangium saharense</name>
    <dbReference type="NCBI Taxonomy" id="1706840"/>
    <lineage>
        <taxon>Bacteria</taxon>
        <taxon>Bacillati</taxon>
        <taxon>Actinomycetota</taxon>
        <taxon>Actinomycetes</taxon>
        <taxon>Streptosporangiales</taxon>
        <taxon>Streptosporangiaceae</taxon>
        <taxon>Streptosporangium</taxon>
    </lineage>
</organism>
<dbReference type="Gene3D" id="1.25.40.10">
    <property type="entry name" value="Tetratricopeptide repeat domain"/>
    <property type="match status" value="1"/>
</dbReference>
<name>A0A7W7VP67_9ACTN</name>
<protein>
    <recommendedName>
        <fullName evidence="3">XRE family transcriptional regulator</fullName>
    </recommendedName>
</protein>
<dbReference type="Proteomes" id="UP000552644">
    <property type="component" value="Unassembled WGS sequence"/>
</dbReference>
<evidence type="ECO:0000313" key="2">
    <source>
        <dbReference type="Proteomes" id="UP000552644"/>
    </source>
</evidence>
<dbReference type="RefSeq" id="WP_184716832.1">
    <property type="nucleotide sequence ID" value="NZ_JACHJP010000004.1"/>
</dbReference>